<proteinExistence type="predicted"/>
<dbReference type="RefSeq" id="WP_159435672.1">
    <property type="nucleotide sequence ID" value="NZ_FTOK01000004.1"/>
</dbReference>
<keyword evidence="1" id="KW-0175">Coiled coil</keyword>
<keyword evidence="3" id="KW-1185">Reference proteome</keyword>
<protein>
    <submittedName>
        <fullName evidence="2">Uncharacterized protein</fullName>
    </submittedName>
</protein>
<sequence>MCGKCERLEARVRQQEETVAQLIEMIASVNGKMQSLSEKEKGVRGRR</sequence>
<gene>
    <name evidence="2" type="ORF">SAMN05421758_104105</name>
</gene>
<reference evidence="2 3" key="1">
    <citation type="submission" date="2017-01" db="EMBL/GenBank/DDBJ databases">
        <authorList>
            <person name="Varghese N."/>
            <person name="Submissions S."/>
        </authorList>
    </citation>
    <scope>NUCLEOTIDE SEQUENCE [LARGE SCALE GENOMIC DNA]</scope>
    <source>
        <strain evidence="2 3">DSM 22782</strain>
    </source>
</reference>
<name>A0ABY1KRZ7_9BACI</name>
<accession>A0ABY1KRZ7</accession>
<dbReference type="EMBL" id="FTOK01000004">
    <property type="protein sequence ID" value="SIS70452.1"/>
    <property type="molecule type" value="Genomic_DNA"/>
</dbReference>
<evidence type="ECO:0000313" key="2">
    <source>
        <dbReference type="EMBL" id="SIS70452.1"/>
    </source>
</evidence>
<organism evidence="2 3">
    <name type="scientific">Salimicrobium salexigens</name>
    <dbReference type="NCBI Taxonomy" id="908941"/>
    <lineage>
        <taxon>Bacteria</taxon>
        <taxon>Bacillati</taxon>
        <taxon>Bacillota</taxon>
        <taxon>Bacilli</taxon>
        <taxon>Bacillales</taxon>
        <taxon>Bacillaceae</taxon>
        <taxon>Salimicrobium</taxon>
    </lineage>
</organism>
<evidence type="ECO:0000256" key="1">
    <source>
        <dbReference type="SAM" id="Coils"/>
    </source>
</evidence>
<comment type="caution">
    <text evidence="2">The sequence shown here is derived from an EMBL/GenBank/DDBJ whole genome shotgun (WGS) entry which is preliminary data.</text>
</comment>
<dbReference type="Proteomes" id="UP000199777">
    <property type="component" value="Unassembled WGS sequence"/>
</dbReference>
<evidence type="ECO:0000313" key="3">
    <source>
        <dbReference type="Proteomes" id="UP000199777"/>
    </source>
</evidence>
<feature type="coiled-coil region" evidence="1">
    <location>
        <begin position="5"/>
        <end position="39"/>
    </location>
</feature>